<evidence type="ECO:0000313" key="1">
    <source>
        <dbReference type="EMBL" id="MBF8178556.1"/>
    </source>
</evidence>
<dbReference type="RefSeq" id="WP_195875858.1">
    <property type="nucleotide sequence ID" value="NZ_JADOEL010000010.1"/>
</dbReference>
<evidence type="ECO:0000313" key="2">
    <source>
        <dbReference type="Proteomes" id="UP000657372"/>
    </source>
</evidence>
<dbReference type="EMBL" id="JADOEL010000010">
    <property type="protein sequence ID" value="MBF8178556.1"/>
    <property type="molecule type" value="Genomic_DNA"/>
</dbReference>
<gene>
    <name evidence="1" type="ORF">IXC47_12775</name>
</gene>
<dbReference type="Proteomes" id="UP000657372">
    <property type="component" value="Unassembled WGS sequence"/>
</dbReference>
<name>A0ABS0EUQ5_9BURK</name>
<comment type="caution">
    <text evidence="1">The sequence shown here is derived from an EMBL/GenBank/DDBJ whole genome shotgun (WGS) entry which is preliminary data.</text>
</comment>
<protein>
    <submittedName>
        <fullName evidence="1">Cysteine-rich CWC family protein</fullName>
    </submittedName>
</protein>
<proteinExistence type="predicted"/>
<sequence length="71" mass="7326">MSSCSQCGTTFSCGMVDTTSAQACWCTALPTAPKGEIMRDASGKAKTCMCQNCLSALRARRLAAASSAPKT</sequence>
<keyword evidence="2" id="KW-1185">Reference proteome</keyword>
<dbReference type="Pfam" id="PF14375">
    <property type="entry name" value="Cys_rich_CWC"/>
    <property type="match status" value="1"/>
</dbReference>
<dbReference type="InterPro" id="IPR032720">
    <property type="entry name" value="Cys_rich_CWC"/>
</dbReference>
<organism evidence="1 2">
    <name type="scientific">Herminiimonas contaminans</name>
    <dbReference type="NCBI Taxonomy" id="1111140"/>
    <lineage>
        <taxon>Bacteria</taxon>
        <taxon>Pseudomonadati</taxon>
        <taxon>Pseudomonadota</taxon>
        <taxon>Betaproteobacteria</taxon>
        <taxon>Burkholderiales</taxon>
        <taxon>Oxalobacteraceae</taxon>
        <taxon>Herminiimonas</taxon>
    </lineage>
</organism>
<accession>A0ABS0EUQ5</accession>
<reference evidence="1 2" key="1">
    <citation type="submission" date="2020-11" db="EMBL/GenBank/DDBJ databases">
        <title>WGS of Herminiimonas contaminans strain Marseille-Q4544 isolated from planarians Schmidtea mediterranea.</title>
        <authorList>
            <person name="Kangale L."/>
        </authorList>
    </citation>
    <scope>NUCLEOTIDE SEQUENCE [LARGE SCALE GENOMIC DNA]</scope>
    <source>
        <strain evidence="1 2">Marseille-Q4544</strain>
    </source>
</reference>